<organism evidence="2">
    <name type="scientific">Oryza brachyantha</name>
    <name type="common">malo sina</name>
    <dbReference type="NCBI Taxonomy" id="4533"/>
    <lineage>
        <taxon>Eukaryota</taxon>
        <taxon>Viridiplantae</taxon>
        <taxon>Streptophyta</taxon>
        <taxon>Embryophyta</taxon>
        <taxon>Tracheophyta</taxon>
        <taxon>Spermatophyta</taxon>
        <taxon>Magnoliopsida</taxon>
        <taxon>Liliopsida</taxon>
        <taxon>Poales</taxon>
        <taxon>Poaceae</taxon>
        <taxon>BOP clade</taxon>
        <taxon>Oryzoideae</taxon>
        <taxon>Oryzeae</taxon>
        <taxon>Oryzinae</taxon>
        <taxon>Oryza</taxon>
    </lineage>
</organism>
<feature type="chain" id="PRO_5045113514" description="Reverse transcriptase zinc-binding domain-containing protein" evidence="1">
    <location>
        <begin position="24"/>
        <end position="75"/>
    </location>
</feature>
<proteinExistence type="predicted"/>
<evidence type="ECO:0000313" key="2">
    <source>
        <dbReference type="EnsemblPlants" id="OB01G53950.1"/>
    </source>
</evidence>
<reference evidence="2" key="1">
    <citation type="journal article" date="2013" name="Nat. Commun.">
        <title>Whole-genome sequencing of Oryza brachyantha reveals mechanisms underlying Oryza genome evolution.</title>
        <authorList>
            <person name="Chen J."/>
            <person name="Huang Q."/>
            <person name="Gao D."/>
            <person name="Wang J."/>
            <person name="Lang Y."/>
            <person name="Liu T."/>
            <person name="Li B."/>
            <person name="Bai Z."/>
            <person name="Luis Goicoechea J."/>
            <person name="Liang C."/>
            <person name="Chen C."/>
            <person name="Zhang W."/>
            <person name="Sun S."/>
            <person name="Liao Y."/>
            <person name="Zhang X."/>
            <person name="Yang L."/>
            <person name="Song C."/>
            <person name="Wang M."/>
            <person name="Shi J."/>
            <person name="Liu G."/>
            <person name="Liu J."/>
            <person name="Zhou H."/>
            <person name="Zhou W."/>
            <person name="Yu Q."/>
            <person name="An N."/>
            <person name="Chen Y."/>
            <person name="Cai Q."/>
            <person name="Wang B."/>
            <person name="Liu B."/>
            <person name="Min J."/>
            <person name="Huang Y."/>
            <person name="Wu H."/>
            <person name="Li Z."/>
            <person name="Zhang Y."/>
            <person name="Yin Y."/>
            <person name="Song W."/>
            <person name="Jiang J."/>
            <person name="Jackson S.A."/>
            <person name="Wing R.A."/>
            <person name="Wang J."/>
            <person name="Chen M."/>
        </authorList>
    </citation>
    <scope>NUCLEOTIDE SEQUENCE [LARGE SCALE GENOMIC DNA]</scope>
    <source>
        <strain evidence="2">cv. IRGC 101232</strain>
    </source>
</reference>
<accession>J3L839</accession>
<reference evidence="2" key="2">
    <citation type="submission" date="2013-04" db="UniProtKB">
        <authorList>
            <consortium name="EnsemblPlants"/>
        </authorList>
    </citation>
    <scope>IDENTIFICATION</scope>
</reference>
<dbReference type="Proteomes" id="UP000006038">
    <property type="component" value="Chromosome 1"/>
</dbReference>
<evidence type="ECO:0000313" key="3">
    <source>
        <dbReference type="Proteomes" id="UP000006038"/>
    </source>
</evidence>
<keyword evidence="1" id="KW-0732">Signal</keyword>
<evidence type="ECO:0000256" key="1">
    <source>
        <dbReference type="SAM" id="SignalP"/>
    </source>
</evidence>
<dbReference type="AlphaFoldDB" id="J3L839"/>
<evidence type="ECO:0008006" key="4">
    <source>
        <dbReference type="Google" id="ProtNLM"/>
    </source>
</evidence>
<feature type="signal peptide" evidence="1">
    <location>
        <begin position="1"/>
        <end position="23"/>
    </location>
</feature>
<dbReference type="EnsemblPlants" id="OB01G53950.1">
    <property type="protein sequence ID" value="OB01G53950.1"/>
    <property type="gene ID" value="OB01G53950"/>
</dbReference>
<name>J3L839_ORYBR</name>
<dbReference type="Gramene" id="OB01G53950.1">
    <property type="protein sequence ID" value="OB01G53950.1"/>
    <property type="gene ID" value="OB01G53950"/>
</dbReference>
<sequence length="75" mass="8836">MPKEHSVVFFSLCFWLLWTHRNGVIFDGKAPSLYQLFLTGLDSTTVWAQRLPKDEIQPNVLVWNLIFREACRLLE</sequence>
<dbReference type="HOGENOM" id="CLU_2838774_0_0_1"/>
<keyword evidence="3" id="KW-1185">Reference proteome</keyword>
<protein>
    <recommendedName>
        <fullName evidence="4">Reverse transcriptase zinc-binding domain-containing protein</fullName>
    </recommendedName>
</protein>